<keyword evidence="2" id="KW-0812">Transmembrane</keyword>
<feature type="compositionally biased region" description="Basic and acidic residues" evidence="1">
    <location>
        <begin position="49"/>
        <end position="63"/>
    </location>
</feature>
<evidence type="ECO:0000256" key="1">
    <source>
        <dbReference type="SAM" id="MobiDB-lite"/>
    </source>
</evidence>
<protein>
    <submittedName>
        <fullName evidence="3">Uncharacterized protein</fullName>
    </submittedName>
</protein>
<dbReference type="Proteomes" id="UP000033869">
    <property type="component" value="Unassembled WGS sequence"/>
</dbReference>
<organism evidence="3 4">
    <name type="scientific">candidate division CPR2 bacterium GW2011_GWC1_41_48</name>
    <dbReference type="NCBI Taxonomy" id="1618344"/>
    <lineage>
        <taxon>Bacteria</taxon>
        <taxon>Bacteria division CPR2</taxon>
    </lineage>
</organism>
<dbReference type="AlphaFoldDB" id="A0A0G0Z7S8"/>
<evidence type="ECO:0000313" key="4">
    <source>
        <dbReference type="Proteomes" id="UP000033869"/>
    </source>
</evidence>
<proteinExistence type="predicted"/>
<feature type="region of interest" description="Disordered" evidence="1">
    <location>
        <begin position="38"/>
        <end position="73"/>
    </location>
</feature>
<name>A0A0G0Z7S8_UNCC2</name>
<gene>
    <name evidence="3" type="ORF">UU65_C0003G0138</name>
</gene>
<evidence type="ECO:0000256" key="2">
    <source>
        <dbReference type="SAM" id="Phobius"/>
    </source>
</evidence>
<feature type="transmembrane region" description="Helical" evidence="2">
    <location>
        <begin position="7"/>
        <end position="28"/>
    </location>
</feature>
<keyword evidence="2" id="KW-1133">Transmembrane helix</keyword>
<keyword evidence="2" id="KW-0472">Membrane</keyword>
<evidence type="ECO:0000313" key="3">
    <source>
        <dbReference type="EMBL" id="KKS09083.1"/>
    </source>
</evidence>
<accession>A0A0G0Z7S8</accession>
<comment type="caution">
    <text evidence="3">The sequence shown here is derived from an EMBL/GenBank/DDBJ whole genome shotgun (WGS) entry which is preliminary data.</text>
</comment>
<sequence length="213" mass="23862">MSKKTKIIIIISLIVLFSLGAGVGYYFALKTRNAGDKELNNNAKPTVSVKEDEKSGNKDGKEDSEIEQTGSKEEKQYKSSILLNSFFADYKATDPQKMLSYFTDPVTESEKNQKSLFLEGKDVNGNLGGPQLFQTSIASGVTESYEILKEEEVDGKIKVGIKEKRTKYNMKTAAQDSSYRDAFLELVTVKTGELKIDKYYTDECNDKYCGFLL</sequence>
<reference evidence="3 4" key="1">
    <citation type="journal article" date="2015" name="Nature">
        <title>rRNA introns, odd ribosomes, and small enigmatic genomes across a large radiation of phyla.</title>
        <authorList>
            <person name="Brown C.T."/>
            <person name="Hug L.A."/>
            <person name="Thomas B.C."/>
            <person name="Sharon I."/>
            <person name="Castelle C.J."/>
            <person name="Singh A."/>
            <person name="Wilkins M.J."/>
            <person name="Williams K.H."/>
            <person name="Banfield J.F."/>
        </authorList>
    </citation>
    <scope>NUCLEOTIDE SEQUENCE [LARGE SCALE GENOMIC DNA]</scope>
</reference>
<dbReference type="EMBL" id="LCBL01000003">
    <property type="protein sequence ID" value="KKS09083.1"/>
    <property type="molecule type" value="Genomic_DNA"/>
</dbReference>